<feature type="transmembrane region" description="Helical" evidence="9">
    <location>
        <begin position="379"/>
        <end position="399"/>
    </location>
</feature>
<evidence type="ECO:0000256" key="4">
    <source>
        <dbReference type="ARBA" id="ARBA00022692"/>
    </source>
</evidence>
<comment type="subcellular location">
    <subcellularLocation>
        <location evidence="9">Cell membrane</location>
        <topology evidence="9">Multi-pass membrane protein</topology>
    </subcellularLocation>
</comment>
<evidence type="ECO:0000256" key="7">
    <source>
        <dbReference type="ARBA" id="ARBA00023065"/>
    </source>
</evidence>
<dbReference type="HAMAP" id="MF_00275">
    <property type="entry name" value="KdpA"/>
    <property type="match status" value="1"/>
</dbReference>
<dbReference type="PIRSF" id="PIRSF001294">
    <property type="entry name" value="K_ATPaseA"/>
    <property type="match status" value="1"/>
</dbReference>
<evidence type="ECO:0000256" key="1">
    <source>
        <dbReference type="ARBA" id="ARBA00022448"/>
    </source>
</evidence>
<evidence type="ECO:0000256" key="9">
    <source>
        <dbReference type="HAMAP-Rule" id="MF_00275"/>
    </source>
</evidence>
<evidence type="ECO:0000313" key="11">
    <source>
        <dbReference type="Proteomes" id="UP001156641"/>
    </source>
</evidence>
<keyword evidence="7 9" id="KW-0406">Ion transport</keyword>
<name>A0ABQ6A976_9PROT</name>
<evidence type="ECO:0000256" key="8">
    <source>
        <dbReference type="ARBA" id="ARBA00023136"/>
    </source>
</evidence>
<evidence type="ECO:0000256" key="6">
    <source>
        <dbReference type="ARBA" id="ARBA00022989"/>
    </source>
</evidence>
<sequence>MTIQGLLYIALVFALVLGAAFPLGCYLAAIFEGRVTWLRPVEVGIYRLAGVDETRAMRWQDYAIALLLLSVIHFFLLYAILRLQYYLPMNPQHITGMAPRLAFNTAASFATNTNWQAYVPEAQISNGAQMFGLAVHMFLSAAAGIAVAAAVMRAFTGSGLKSIGNFYTDLTRITLYALLPVTIIAATLLVLAGSPQTFGPFITAHTLDGGSQTIAVGPVAFQEAIKEFGTNGGGFFNANSAHPFENPNAWTNLFENFLLLVIGFAMPIAFGHMVKDKAQGRALMAAMAIALALGCVGAYAAEAAGNPLHIAAGVAAQGGNWEGKEIRFGIPASTTFNVSATGTSTGAVDSFTDSYTPLGGAVPLFLMQLGEVTPGGAGSGFYTIIVFALFSVFVAGLMVGRTPEYLGKKVQAKEVKLAMLGVLILTLFILAGAGFSLVTASGVASLGNAGPHGLTEMLYAWTSGTENNGSAFAGLSADTPLLDYGLGAAMLFGRFAFMVPVLAIAGSLAAKPKLPESAGTFPTTGPLFVGLLIGVIVILGGLQFMPADTLGPLAAHFLLHAGKTF</sequence>
<keyword evidence="6 9" id="KW-1133">Transmembrane helix</keyword>
<comment type="subunit">
    <text evidence="9">The system is composed of three essential subunits: KdpA, KdpB and KdpC.</text>
</comment>
<dbReference type="InterPro" id="IPR004623">
    <property type="entry name" value="KdpA"/>
</dbReference>
<keyword evidence="1 9" id="KW-0813">Transport</keyword>
<feature type="transmembrane region" description="Helical" evidence="9">
    <location>
        <begin position="420"/>
        <end position="444"/>
    </location>
</feature>
<feature type="transmembrane region" description="Helical" evidence="9">
    <location>
        <begin position="173"/>
        <end position="192"/>
    </location>
</feature>
<comment type="similarity">
    <text evidence="9">Belongs to the KdpA family.</text>
</comment>
<feature type="transmembrane region" description="Helical" evidence="9">
    <location>
        <begin position="62"/>
        <end position="81"/>
    </location>
</feature>
<feature type="transmembrane region" description="Helical" evidence="9">
    <location>
        <begin position="253"/>
        <end position="270"/>
    </location>
</feature>
<reference evidence="11" key="1">
    <citation type="journal article" date="2019" name="Int. J. Syst. Evol. Microbiol.">
        <title>The Global Catalogue of Microorganisms (GCM) 10K type strain sequencing project: providing services to taxonomists for standard genome sequencing and annotation.</title>
        <authorList>
            <consortium name="The Broad Institute Genomics Platform"/>
            <consortium name="The Broad Institute Genome Sequencing Center for Infectious Disease"/>
            <person name="Wu L."/>
            <person name="Ma J."/>
        </authorList>
    </citation>
    <scope>NUCLEOTIDE SEQUENCE [LARGE SCALE GENOMIC DNA]</scope>
    <source>
        <strain evidence="11">NBRC 112502</strain>
    </source>
</reference>
<feature type="transmembrane region" description="Helical" evidence="9">
    <location>
        <begin position="6"/>
        <end position="29"/>
    </location>
</feature>
<gene>
    <name evidence="9 10" type="primary">kdpA</name>
    <name evidence="10" type="ORF">GCM10010909_37220</name>
</gene>
<proteinExistence type="inferred from homology"/>
<dbReference type="PANTHER" id="PTHR30607">
    <property type="entry name" value="POTASSIUM-TRANSPORTING ATPASE A CHAIN"/>
    <property type="match status" value="1"/>
</dbReference>
<evidence type="ECO:0000313" key="10">
    <source>
        <dbReference type="EMBL" id="GLR69040.1"/>
    </source>
</evidence>
<feature type="transmembrane region" description="Helical" evidence="9">
    <location>
        <begin position="527"/>
        <end position="545"/>
    </location>
</feature>
<comment type="function">
    <text evidence="9">Part of the high-affinity ATP-driven potassium transport (or Kdp) system, which catalyzes the hydrolysis of ATP coupled with the electrogenic transport of potassium into the cytoplasm. This subunit binds the extracellular potassium ions and delivers the ions to the membrane domain of KdpB through an intramembrane tunnel.</text>
</comment>
<comment type="caution">
    <text evidence="10">The sequence shown here is derived from an EMBL/GenBank/DDBJ whole genome shotgun (WGS) entry which is preliminary data.</text>
</comment>
<evidence type="ECO:0000256" key="3">
    <source>
        <dbReference type="ARBA" id="ARBA00022538"/>
    </source>
</evidence>
<dbReference type="NCBIfam" id="TIGR00680">
    <property type="entry name" value="kdpA"/>
    <property type="match status" value="1"/>
</dbReference>
<feature type="transmembrane region" description="Helical" evidence="9">
    <location>
        <begin position="282"/>
        <end position="301"/>
    </location>
</feature>
<keyword evidence="11" id="KW-1185">Reference proteome</keyword>
<dbReference type="Proteomes" id="UP001156641">
    <property type="component" value="Unassembled WGS sequence"/>
</dbReference>
<evidence type="ECO:0000256" key="5">
    <source>
        <dbReference type="ARBA" id="ARBA00022958"/>
    </source>
</evidence>
<dbReference type="RefSeq" id="WP_284259900.1">
    <property type="nucleotide sequence ID" value="NZ_BSOS01000105.1"/>
</dbReference>
<protein>
    <recommendedName>
        <fullName evidence="9">Potassium-transporting ATPase potassium-binding subunit</fullName>
    </recommendedName>
    <alternativeName>
        <fullName evidence="9">ATP phosphohydrolase [potassium-transporting] A chain</fullName>
    </alternativeName>
    <alternativeName>
        <fullName evidence="9">Potassium-binding and translocating subunit A</fullName>
    </alternativeName>
    <alternativeName>
        <fullName evidence="9">Potassium-translocating ATPase A chain</fullName>
    </alternativeName>
</protein>
<feature type="transmembrane region" description="Helical" evidence="9">
    <location>
        <begin position="484"/>
        <end position="506"/>
    </location>
</feature>
<evidence type="ECO:0000256" key="2">
    <source>
        <dbReference type="ARBA" id="ARBA00022475"/>
    </source>
</evidence>
<dbReference type="PANTHER" id="PTHR30607:SF2">
    <property type="entry name" value="POTASSIUM-TRANSPORTING ATPASE POTASSIUM-BINDING SUBUNIT"/>
    <property type="match status" value="1"/>
</dbReference>
<keyword evidence="4 9" id="KW-0812">Transmembrane</keyword>
<keyword evidence="5 9" id="KW-0630">Potassium</keyword>
<feature type="transmembrane region" description="Helical" evidence="9">
    <location>
        <begin position="130"/>
        <end position="152"/>
    </location>
</feature>
<dbReference type="Pfam" id="PF03814">
    <property type="entry name" value="KdpA"/>
    <property type="match status" value="1"/>
</dbReference>
<keyword evidence="8 9" id="KW-0472">Membrane</keyword>
<keyword evidence="2 9" id="KW-1003">Cell membrane</keyword>
<keyword evidence="3 9" id="KW-0633">Potassium transport</keyword>
<accession>A0ABQ6A976</accession>
<dbReference type="EMBL" id="BSOS01000105">
    <property type="protein sequence ID" value="GLR69040.1"/>
    <property type="molecule type" value="Genomic_DNA"/>
</dbReference>
<organism evidence="10 11">
    <name type="scientific">Acidocella aquatica</name>
    <dbReference type="NCBI Taxonomy" id="1922313"/>
    <lineage>
        <taxon>Bacteria</taxon>
        <taxon>Pseudomonadati</taxon>
        <taxon>Pseudomonadota</taxon>
        <taxon>Alphaproteobacteria</taxon>
        <taxon>Acetobacterales</taxon>
        <taxon>Acidocellaceae</taxon>
        <taxon>Acidocella</taxon>
    </lineage>
</organism>